<dbReference type="AlphaFoldDB" id="A0A1S8TQ79"/>
<dbReference type="STRING" id="29367.CLPUN_14310"/>
<dbReference type="InterPro" id="IPR023214">
    <property type="entry name" value="HAD_sf"/>
</dbReference>
<name>A0A1S8TQ79_9CLOT</name>
<evidence type="ECO:0000256" key="1">
    <source>
        <dbReference type="ARBA" id="ARBA00004141"/>
    </source>
</evidence>
<dbReference type="PANTHER" id="PTHR38459:SF1">
    <property type="entry name" value="PROPHAGE BACTOPRENOL-LINKED GLUCOSE TRANSLOCASE HOMOLOG"/>
    <property type="match status" value="1"/>
</dbReference>
<keyword evidence="3 6" id="KW-0812">Transmembrane</keyword>
<dbReference type="OrthoDB" id="9794212at2"/>
<comment type="similarity">
    <text evidence="2">Belongs to the GtrA family.</text>
</comment>
<gene>
    <name evidence="8" type="ORF">CLPUN_14310</name>
</gene>
<proteinExistence type="inferred from homology"/>
<comment type="subcellular location">
    <subcellularLocation>
        <location evidence="1">Membrane</location>
        <topology evidence="1">Multi-pass membrane protein</topology>
    </subcellularLocation>
</comment>
<sequence>MNVYDFDKTIYDGDSTLDFYLFALKRKPRLIKYLPIQILGFLKYLFGLSSKLEFKEKFYYFLNGIGNTDNLIEEFWNEKQSRIKEWYLNSKKDSDLIISASPVFLLEPICKRIGIKHLIASEVNKKTGICEGENCYGEEKVVRLKREFKDAIINEFYSDSLSDAPLSLLADKRFIVSGTNIIQWDEYKPSIIKRIKNIFLTKQFFNFLIVGGINTINGILFAYIYSLFLPVNIGFVLGYVTAMTISYFLNSAIVFKESMMFQKYIKFCISYIPNFIIQNIFVLIFYNTLGWNKLLVFVLAAIIGVPVTFIIMKFFAFDKKNKDDIN</sequence>
<accession>A0A1S8TQ79</accession>
<evidence type="ECO:0000313" key="8">
    <source>
        <dbReference type="EMBL" id="OOM79752.1"/>
    </source>
</evidence>
<reference evidence="8 9" key="1">
    <citation type="submission" date="2016-05" db="EMBL/GenBank/DDBJ databases">
        <title>Microbial solvent formation.</title>
        <authorList>
            <person name="Poehlein A."/>
            <person name="Montoya Solano J.D."/>
            <person name="Flitsch S."/>
            <person name="Krabben P."/>
            <person name="Duerre P."/>
            <person name="Daniel R."/>
        </authorList>
    </citation>
    <scope>NUCLEOTIDE SEQUENCE [LARGE SCALE GENOMIC DNA]</scope>
    <source>
        <strain evidence="8 9">DSM 2619</strain>
    </source>
</reference>
<dbReference type="Proteomes" id="UP000190890">
    <property type="component" value="Unassembled WGS sequence"/>
</dbReference>
<feature type="transmembrane region" description="Helical" evidence="6">
    <location>
        <begin position="204"/>
        <end position="225"/>
    </location>
</feature>
<dbReference type="NCBIfam" id="TIGR01488">
    <property type="entry name" value="HAD-SF-IB"/>
    <property type="match status" value="1"/>
</dbReference>
<feature type="domain" description="GtrA/DPMS transmembrane" evidence="7">
    <location>
        <begin position="207"/>
        <end position="317"/>
    </location>
</feature>
<evidence type="ECO:0000256" key="5">
    <source>
        <dbReference type="ARBA" id="ARBA00023136"/>
    </source>
</evidence>
<organism evidence="8 9">
    <name type="scientific">Clostridium puniceum</name>
    <dbReference type="NCBI Taxonomy" id="29367"/>
    <lineage>
        <taxon>Bacteria</taxon>
        <taxon>Bacillati</taxon>
        <taxon>Bacillota</taxon>
        <taxon>Clostridia</taxon>
        <taxon>Eubacteriales</taxon>
        <taxon>Clostridiaceae</taxon>
        <taxon>Clostridium</taxon>
    </lineage>
</organism>
<feature type="transmembrane region" description="Helical" evidence="6">
    <location>
        <begin position="294"/>
        <end position="316"/>
    </location>
</feature>
<evidence type="ECO:0000256" key="3">
    <source>
        <dbReference type="ARBA" id="ARBA00022692"/>
    </source>
</evidence>
<feature type="transmembrane region" description="Helical" evidence="6">
    <location>
        <begin position="231"/>
        <end position="255"/>
    </location>
</feature>
<keyword evidence="5 6" id="KW-0472">Membrane</keyword>
<dbReference type="InterPro" id="IPR036412">
    <property type="entry name" value="HAD-like_sf"/>
</dbReference>
<dbReference type="GO" id="GO:0000271">
    <property type="term" value="P:polysaccharide biosynthetic process"/>
    <property type="evidence" value="ECO:0007669"/>
    <property type="project" value="InterPro"/>
</dbReference>
<dbReference type="PANTHER" id="PTHR38459">
    <property type="entry name" value="PROPHAGE BACTOPRENOL-LINKED GLUCOSE TRANSLOCASE HOMOLOG"/>
    <property type="match status" value="1"/>
</dbReference>
<keyword evidence="9" id="KW-1185">Reference proteome</keyword>
<dbReference type="InterPro" id="IPR051401">
    <property type="entry name" value="GtrA_CellWall_Glycosyl"/>
</dbReference>
<comment type="caution">
    <text evidence="8">The sequence shown here is derived from an EMBL/GenBank/DDBJ whole genome shotgun (WGS) entry which is preliminary data.</text>
</comment>
<dbReference type="Gene3D" id="3.40.50.1000">
    <property type="entry name" value="HAD superfamily/HAD-like"/>
    <property type="match status" value="1"/>
</dbReference>
<dbReference type="EMBL" id="LZZM01000098">
    <property type="protein sequence ID" value="OOM79752.1"/>
    <property type="molecule type" value="Genomic_DNA"/>
</dbReference>
<evidence type="ECO:0000259" key="7">
    <source>
        <dbReference type="Pfam" id="PF04138"/>
    </source>
</evidence>
<evidence type="ECO:0000256" key="2">
    <source>
        <dbReference type="ARBA" id="ARBA00009399"/>
    </source>
</evidence>
<dbReference type="Gene3D" id="1.20.1440.100">
    <property type="entry name" value="SG protein - dephosphorylation function"/>
    <property type="match status" value="1"/>
</dbReference>
<dbReference type="GO" id="GO:0005886">
    <property type="term" value="C:plasma membrane"/>
    <property type="evidence" value="ECO:0007669"/>
    <property type="project" value="TreeGrafter"/>
</dbReference>
<dbReference type="SUPFAM" id="SSF56784">
    <property type="entry name" value="HAD-like"/>
    <property type="match status" value="1"/>
</dbReference>
<dbReference type="RefSeq" id="WP_077846621.1">
    <property type="nucleotide sequence ID" value="NZ_LZZM01000098.1"/>
</dbReference>
<feature type="transmembrane region" description="Helical" evidence="6">
    <location>
        <begin position="267"/>
        <end position="288"/>
    </location>
</feature>
<evidence type="ECO:0000313" key="9">
    <source>
        <dbReference type="Proteomes" id="UP000190890"/>
    </source>
</evidence>
<evidence type="ECO:0000256" key="4">
    <source>
        <dbReference type="ARBA" id="ARBA00022989"/>
    </source>
</evidence>
<dbReference type="Pfam" id="PF12710">
    <property type="entry name" value="HAD"/>
    <property type="match status" value="1"/>
</dbReference>
<dbReference type="InterPro" id="IPR007267">
    <property type="entry name" value="GtrA_DPMS_TM"/>
</dbReference>
<dbReference type="Pfam" id="PF04138">
    <property type="entry name" value="GtrA_DPMS_TM"/>
    <property type="match status" value="1"/>
</dbReference>
<evidence type="ECO:0000256" key="6">
    <source>
        <dbReference type="SAM" id="Phobius"/>
    </source>
</evidence>
<protein>
    <submittedName>
        <fullName evidence="8">GtrA-like protein</fullName>
    </submittedName>
</protein>
<keyword evidence="4 6" id="KW-1133">Transmembrane helix</keyword>